<name>A0A653B5Z4_ECTOL</name>
<dbReference type="EMBL" id="LR130779">
    <property type="protein sequence ID" value="VDN64063.1"/>
    <property type="molecule type" value="Genomic_DNA"/>
</dbReference>
<gene>
    <name evidence="1" type="ORF">POT9AD_3088</name>
</gene>
<dbReference type="AlphaFoldDB" id="A0A653B5Z4"/>
<protein>
    <submittedName>
        <fullName evidence="1">Toluene tolerance protein</fullName>
    </submittedName>
</protein>
<sequence>MRIVTANELQDWLSQGDVLEKDSHGPKVIRLPDGELLKIFRSRRTPLLARLRPDALRFAERASRLQALGIQTPRICECAWIDKDKIISACLYQPLQGQPLDQLFRSQRSEFDLLLPQLAAYILKLHRLGIYFRSLHLGNILRTQEGDFGLIDFLDLRFKRRPLGRMLVRRNFTHLQRYLQRRKVENFPWDELMRHYDEASRSSS</sequence>
<dbReference type="InterPro" id="IPR011009">
    <property type="entry name" value="Kinase-like_dom_sf"/>
</dbReference>
<evidence type="ECO:0000313" key="1">
    <source>
        <dbReference type="EMBL" id="VDN64063.1"/>
    </source>
</evidence>
<proteinExistence type="predicted"/>
<dbReference type="SUPFAM" id="SSF56112">
    <property type="entry name" value="Protein kinase-like (PK-like)"/>
    <property type="match status" value="1"/>
</dbReference>
<organism evidence="1">
    <name type="scientific">Ectopseudomonas oleovorans</name>
    <name type="common">Pseudomonas oleovorans</name>
    <dbReference type="NCBI Taxonomy" id="301"/>
    <lineage>
        <taxon>Bacteria</taxon>
        <taxon>Pseudomonadati</taxon>
        <taxon>Pseudomonadota</taxon>
        <taxon>Gammaproteobacteria</taxon>
        <taxon>Pseudomonadales</taxon>
        <taxon>Pseudomonadaceae</taxon>
        <taxon>Ectopseudomonas</taxon>
    </lineage>
</organism>
<dbReference type="Pfam" id="PF06293">
    <property type="entry name" value="Kdo"/>
    <property type="match status" value="1"/>
</dbReference>
<dbReference type="OrthoDB" id="8534453at2"/>
<accession>A0A653B5Z4</accession>
<reference evidence="1" key="1">
    <citation type="submission" date="2018-11" db="EMBL/GenBank/DDBJ databases">
        <authorList>
            <consortium name="Genoscope - CEA"/>
            <person name="William W."/>
        </authorList>
    </citation>
    <scope>NUCLEOTIDE SEQUENCE [LARGE SCALE GENOMIC DNA]</scope>
    <source>
        <strain evidence="1">T9AD</strain>
    </source>
</reference>